<dbReference type="RefSeq" id="WP_050430992.1">
    <property type="nucleotide sequence ID" value="NZ_CP012159.1"/>
</dbReference>
<dbReference type="EMBL" id="CP012159">
    <property type="protein sequence ID" value="AKT38809.1"/>
    <property type="molecule type" value="Genomic_DNA"/>
</dbReference>
<keyword evidence="2" id="KW-0862">Zinc</keyword>
<dbReference type="InterPro" id="IPR024134">
    <property type="entry name" value="SOD_Cu/Zn_/chaperone"/>
</dbReference>
<dbReference type="AlphaFoldDB" id="A0A0K1ED85"/>
<dbReference type="CDD" id="cd00305">
    <property type="entry name" value="Cu-Zn_Superoxide_Dismutase"/>
    <property type="match status" value="1"/>
</dbReference>
<keyword evidence="2" id="KW-0186">Copper</keyword>
<evidence type="ECO:0000256" key="1">
    <source>
        <dbReference type="ARBA" id="ARBA00010457"/>
    </source>
</evidence>
<dbReference type="SUPFAM" id="SSF49329">
    <property type="entry name" value="Cu,Zn superoxide dismutase-like"/>
    <property type="match status" value="1"/>
</dbReference>
<comment type="cofactor">
    <cofactor evidence="2">
        <name>Zn(2+)</name>
        <dbReference type="ChEBI" id="CHEBI:29105"/>
    </cofactor>
    <text evidence="2">Binds 1 zinc ion per subunit.</text>
</comment>
<evidence type="ECO:0000256" key="2">
    <source>
        <dbReference type="RuleBase" id="RU000393"/>
    </source>
</evidence>
<protein>
    <recommendedName>
        <fullName evidence="2">Superoxide dismutase [Cu-Zn]</fullName>
        <ecNumber evidence="2">1.15.1.1</ecNumber>
    </recommendedName>
</protein>
<evidence type="ECO:0000313" key="6">
    <source>
        <dbReference type="Proteomes" id="UP000067626"/>
    </source>
</evidence>
<dbReference type="InterPro" id="IPR018152">
    <property type="entry name" value="SOD_Cu/Zn_BS"/>
</dbReference>
<dbReference type="PRINTS" id="PR00068">
    <property type="entry name" value="CUZNDISMTASE"/>
</dbReference>
<keyword evidence="3" id="KW-0732">Signal</keyword>
<accession>A0A0K1ED85</accession>
<comment type="function">
    <text evidence="2">Destroys radicals which are normally produced within the cells and which are toxic to biological systems.</text>
</comment>
<comment type="similarity">
    <text evidence="1 2">Belongs to the Cu-Zn superoxide dismutase family.</text>
</comment>
<dbReference type="GO" id="GO:0005507">
    <property type="term" value="F:copper ion binding"/>
    <property type="evidence" value="ECO:0007669"/>
    <property type="project" value="InterPro"/>
</dbReference>
<dbReference type="Gene3D" id="2.60.40.200">
    <property type="entry name" value="Superoxide dismutase, copper/zinc binding domain"/>
    <property type="match status" value="1"/>
</dbReference>
<feature type="domain" description="Superoxide dismutase copper/zinc binding" evidence="4">
    <location>
        <begin position="61"/>
        <end position="190"/>
    </location>
</feature>
<feature type="signal peptide" evidence="3">
    <location>
        <begin position="1"/>
        <end position="29"/>
    </location>
</feature>
<comment type="catalytic activity">
    <reaction evidence="2">
        <text>2 superoxide + 2 H(+) = H2O2 + O2</text>
        <dbReference type="Rhea" id="RHEA:20696"/>
        <dbReference type="ChEBI" id="CHEBI:15378"/>
        <dbReference type="ChEBI" id="CHEBI:15379"/>
        <dbReference type="ChEBI" id="CHEBI:16240"/>
        <dbReference type="ChEBI" id="CHEBI:18421"/>
        <dbReference type="EC" id="1.15.1.1"/>
    </reaction>
</comment>
<sequence>MVRSLTARTTRVGLGLSAVLLVAVAPACGDEDGGSGGAGATGGTPARAATAEIAPLEDSGVQGTAEFSVAGEEVTLSITIEGGGPGEHGLHIHQNGVCEGDGTSAGDHWNPEGHMHGHWNEGEFHLGDIGNITLDAAGRGSLTLTTTRWSVGDGAPTDVVGHAVILHADPDDLASQPSGNAGARIACGVIE</sequence>
<dbReference type="PROSITE" id="PS00332">
    <property type="entry name" value="SOD_CU_ZN_2"/>
    <property type="match status" value="1"/>
</dbReference>
<feature type="chain" id="PRO_5005459235" description="Superoxide dismutase [Cu-Zn]" evidence="3">
    <location>
        <begin position="30"/>
        <end position="191"/>
    </location>
</feature>
<dbReference type="GO" id="GO:0004784">
    <property type="term" value="F:superoxide dismutase activity"/>
    <property type="evidence" value="ECO:0007669"/>
    <property type="project" value="UniProtKB-EC"/>
</dbReference>
<dbReference type="EC" id="1.15.1.1" evidence="2"/>
<dbReference type="KEGG" id="ccro:CMC5_029550"/>
<organism evidence="5 6">
    <name type="scientific">Chondromyces crocatus</name>
    <dbReference type="NCBI Taxonomy" id="52"/>
    <lineage>
        <taxon>Bacteria</taxon>
        <taxon>Pseudomonadati</taxon>
        <taxon>Myxococcota</taxon>
        <taxon>Polyangia</taxon>
        <taxon>Polyangiales</taxon>
        <taxon>Polyangiaceae</taxon>
        <taxon>Chondromyces</taxon>
    </lineage>
</organism>
<dbReference type="OrthoDB" id="5431326at2"/>
<keyword evidence="2" id="KW-0560">Oxidoreductase</keyword>
<dbReference type="InterPro" id="IPR001424">
    <property type="entry name" value="SOD_Cu_Zn_dom"/>
</dbReference>
<evidence type="ECO:0000313" key="5">
    <source>
        <dbReference type="EMBL" id="AKT38809.1"/>
    </source>
</evidence>
<dbReference type="Pfam" id="PF00080">
    <property type="entry name" value="Sod_Cu"/>
    <property type="match status" value="1"/>
</dbReference>
<keyword evidence="2" id="KW-0479">Metal-binding</keyword>
<dbReference type="STRING" id="52.CMC5_029550"/>
<evidence type="ECO:0000256" key="3">
    <source>
        <dbReference type="SAM" id="SignalP"/>
    </source>
</evidence>
<dbReference type="InterPro" id="IPR036423">
    <property type="entry name" value="SOD-like_Cu/Zn_dom_sf"/>
</dbReference>
<proteinExistence type="inferred from homology"/>
<dbReference type="PANTHER" id="PTHR10003">
    <property type="entry name" value="SUPEROXIDE DISMUTASE CU-ZN -RELATED"/>
    <property type="match status" value="1"/>
</dbReference>
<comment type="cofactor">
    <cofactor evidence="2">
        <name>Cu cation</name>
        <dbReference type="ChEBI" id="CHEBI:23378"/>
    </cofactor>
    <text evidence="2">Binds 1 copper ion per subunit.</text>
</comment>
<evidence type="ECO:0000259" key="4">
    <source>
        <dbReference type="Pfam" id="PF00080"/>
    </source>
</evidence>
<reference evidence="5 6" key="1">
    <citation type="submission" date="2015-07" db="EMBL/GenBank/DDBJ databases">
        <title>Genome analysis of myxobacterium Chondromyces crocatus Cm c5 reveals a high potential for natural compound synthesis and the genetic basis for the loss of fruiting body formation.</title>
        <authorList>
            <person name="Zaburannyi N."/>
            <person name="Bunk B."/>
            <person name="Maier J."/>
            <person name="Overmann J."/>
            <person name="Mueller R."/>
        </authorList>
    </citation>
    <scope>NUCLEOTIDE SEQUENCE [LARGE SCALE GENOMIC DNA]</scope>
    <source>
        <strain evidence="5 6">Cm c5</strain>
    </source>
</reference>
<gene>
    <name evidence="5" type="ORF">CMC5_029550</name>
</gene>
<name>A0A0K1ED85_CHOCO</name>
<keyword evidence="6" id="KW-1185">Reference proteome</keyword>
<dbReference type="Proteomes" id="UP000067626">
    <property type="component" value="Chromosome"/>
</dbReference>